<evidence type="ECO:0000313" key="3">
    <source>
        <dbReference type="Proteomes" id="UP000319817"/>
    </source>
</evidence>
<evidence type="ECO:0000256" key="1">
    <source>
        <dbReference type="SAM" id="Phobius"/>
    </source>
</evidence>
<organism evidence="2 3">
    <name type="scientific">Stieleria marina</name>
    <dbReference type="NCBI Taxonomy" id="1930275"/>
    <lineage>
        <taxon>Bacteria</taxon>
        <taxon>Pseudomonadati</taxon>
        <taxon>Planctomycetota</taxon>
        <taxon>Planctomycetia</taxon>
        <taxon>Pirellulales</taxon>
        <taxon>Pirellulaceae</taxon>
        <taxon>Stieleria</taxon>
    </lineage>
</organism>
<dbReference type="EMBL" id="CP036526">
    <property type="protein sequence ID" value="QDT13622.1"/>
    <property type="molecule type" value="Genomic_DNA"/>
</dbReference>
<dbReference type="RefSeq" id="WP_145421343.1">
    <property type="nucleotide sequence ID" value="NZ_CP036526.1"/>
</dbReference>
<keyword evidence="1" id="KW-0812">Transmembrane</keyword>
<keyword evidence="3" id="KW-1185">Reference proteome</keyword>
<name>A0A517P2L7_9BACT</name>
<dbReference type="SUPFAM" id="SSF117074">
    <property type="entry name" value="Hypothetical protein PA1324"/>
    <property type="match status" value="1"/>
</dbReference>
<dbReference type="AlphaFoldDB" id="A0A517P2L7"/>
<gene>
    <name evidence="2" type="ORF">K239x_56420</name>
</gene>
<keyword evidence="1" id="KW-0472">Membrane</keyword>
<accession>A0A517P2L7</accession>
<dbReference type="OrthoDB" id="279966at2"/>
<proteinExistence type="predicted"/>
<sequence length="491" mass="53615">MDLVLSLPSATGRSSNVRAIVVQIGVWFVVAAALLVSQVGSVTAEEPALTQAESRRLLIDGEVLDSITNERVETFRVIPGVRYNSVPGARGNVAVWQPHMIREMKDGIFQWPRTRGYDEMRFRIEADGYRAATTTWLGKGGPHLRMKVHLRPDEGIEGVVVSPDGSLAAGATLAIGLPNRGIRLNGCKVESHDQEPANRLSDQWRRPLTIQTNDQGEFVLPYESDPSAVLCVVHESGYLEETFVDWASVLDQSPSDSIIVQLEPWARIQGRVYWKDRPGQGSSINLTMHRSEPYPGLAASYSKATSDAEGNFVFAYVPPGSVQVSHVVNPPVDSAASPRGTVLEYPQESLFLKPGQTKVIEFGGEGIEVCGKLSGLDSYQGVTLSIRPPAPDVWRMPRLRNNAVGKKAPNGYVVLQKTDYAPLYFRDAIPVADDGSFCIQDVMTGQYNVWVQGASGSSRFNLTSEIGKPLDIGTIAVQPAPKLLELPDVPR</sequence>
<reference evidence="2 3" key="1">
    <citation type="submission" date="2019-02" db="EMBL/GenBank/DDBJ databases">
        <title>Deep-cultivation of Planctomycetes and their phenomic and genomic characterization uncovers novel biology.</title>
        <authorList>
            <person name="Wiegand S."/>
            <person name="Jogler M."/>
            <person name="Boedeker C."/>
            <person name="Pinto D."/>
            <person name="Vollmers J."/>
            <person name="Rivas-Marin E."/>
            <person name="Kohn T."/>
            <person name="Peeters S.H."/>
            <person name="Heuer A."/>
            <person name="Rast P."/>
            <person name="Oberbeckmann S."/>
            <person name="Bunk B."/>
            <person name="Jeske O."/>
            <person name="Meyerdierks A."/>
            <person name="Storesund J.E."/>
            <person name="Kallscheuer N."/>
            <person name="Luecker S."/>
            <person name="Lage O.M."/>
            <person name="Pohl T."/>
            <person name="Merkel B.J."/>
            <person name="Hornburger P."/>
            <person name="Mueller R.-W."/>
            <person name="Bruemmer F."/>
            <person name="Labrenz M."/>
            <person name="Spormann A.M."/>
            <person name="Op den Camp H."/>
            <person name="Overmann J."/>
            <person name="Amann R."/>
            <person name="Jetten M.S.M."/>
            <person name="Mascher T."/>
            <person name="Medema M.H."/>
            <person name="Devos D.P."/>
            <person name="Kaster A.-K."/>
            <person name="Ovreas L."/>
            <person name="Rohde M."/>
            <person name="Galperin M.Y."/>
            <person name="Jogler C."/>
        </authorList>
    </citation>
    <scope>NUCLEOTIDE SEQUENCE [LARGE SCALE GENOMIC DNA]</scope>
    <source>
        <strain evidence="2 3">K23_9</strain>
    </source>
</reference>
<feature type="transmembrane region" description="Helical" evidence="1">
    <location>
        <begin position="20"/>
        <end position="40"/>
    </location>
</feature>
<dbReference type="Proteomes" id="UP000319817">
    <property type="component" value="Chromosome"/>
</dbReference>
<protein>
    <recommendedName>
        <fullName evidence="4">Carboxypeptidase regulatory-like domain-containing protein</fullName>
    </recommendedName>
</protein>
<keyword evidence="1" id="KW-1133">Transmembrane helix</keyword>
<evidence type="ECO:0008006" key="4">
    <source>
        <dbReference type="Google" id="ProtNLM"/>
    </source>
</evidence>
<evidence type="ECO:0000313" key="2">
    <source>
        <dbReference type="EMBL" id="QDT13622.1"/>
    </source>
</evidence>